<dbReference type="PROSITE" id="PS00237">
    <property type="entry name" value="G_PROTEIN_RECEP_F1_1"/>
    <property type="match status" value="1"/>
</dbReference>
<feature type="domain" description="G-protein coupled receptors family 1 profile" evidence="19">
    <location>
        <begin position="258"/>
        <end position="449"/>
    </location>
</feature>
<dbReference type="Pfam" id="PF01253">
    <property type="entry name" value="SUI1"/>
    <property type="match status" value="1"/>
</dbReference>
<keyword evidence="6" id="KW-0396">Initiation factor</keyword>
<feature type="compositionally biased region" description="Basic residues" evidence="16">
    <location>
        <begin position="87"/>
        <end position="97"/>
    </location>
</feature>
<keyword evidence="7 14" id="KW-0812">Transmembrane</keyword>
<feature type="compositionally biased region" description="Polar residues" evidence="16">
    <location>
        <begin position="628"/>
        <end position="640"/>
    </location>
</feature>
<evidence type="ECO:0000256" key="7">
    <source>
        <dbReference type="ARBA" id="ARBA00022692"/>
    </source>
</evidence>
<keyword evidence="12 17" id="KW-0472">Membrane</keyword>
<dbReference type="Gene3D" id="3.30.780.10">
    <property type="entry name" value="SUI1-like domain"/>
    <property type="match status" value="1"/>
</dbReference>
<feature type="domain" description="SUI1" evidence="20">
    <location>
        <begin position="107"/>
        <end position="174"/>
    </location>
</feature>
<evidence type="ECO:0000256" key="15">
    <source>
        <dbReference type="SAM" id="Coils"/>
    </source>
</evidence>
<feature type="domain" description="CAP-Gly" evidence="18">
    <location>
        <begin position="799"/>
        <end position="841"/>
    </location>
</feature>
<dbReference type="GO" id="GO:0002183">
    <property type="term" value="P:cytoplasmic translational initiation"/>
    <property type="evidence" value="ECO:0007669"/>
    <property type="project" value="UniProtKB-ARBA"/>
</dbReference>
<dbReference type="GO" id="GO:0031116">
    <property type="term" value="P:positive regulation of microtubule polymerization"/>
    <property type="evidence" value="ECO:0007669"/>
    <property type="project" value="TreeGrafter"/>
</dbReference>
<dbReference type="SMART" id="SM01052">
    <property type="entry name" value="CAP_GLY"/>
    <property type="match status" value="2"/>
</dbReference>
<feature type="coiled-coil region" evidence="15">
    <location>
        <begin position="1094"/>
        <end position="1195"/>
    </location>
</feature>
<evidence type="ECO:0000256" key="16">
    <source>
        <dbReference type="SAM" id="MobiDB-lite"/>
    </source>
</evidence>
<dbReference type="InterPro" id="IPR046447">
    <property type="entry name" value="DENR_C"/>
</dbReference>
<dbReference type="InterPro" id="IPR048517">
    <property type="entry name" value="DENR_N"/>
</dbReference>
<evidence type="ECO:0000256" key="6">
    <source>
        <dbReference type="ARBA" id="ARBA00022540"/>
    </source>
</evidence>
<keyword evidence="22" id="KW-1185">Reference proteome</keyword>
<dbReference type="Pfam" id="PF16641">
    <property type="entry name" value="CLIP1_ZNF"/>
    <property type="match status" value="1"/>
</dbReference>
<keyword evidence="14" id="KW-0297">G-protein coupled receptor</keyword>
<feature type="region of interest" description="Disordered" evidence="16">
    <location>
        <begin position="850"/>
        <end position="893"/>
    </location>
</feature>
<dbReference type="CDD" id="cd11607">
    <property type="entry name" value="DENR_C"/>
    <property type="match status" value="1"/>
</dbReference>
<dbReference type="InterPro" id="IPR001950">
    <property type="entry name" value="SUI1"/>
</dbReference>
<keyword evidence="13" id="KW-0206">Cytoskeleton</keyword>
<evidence type="ECO:0000256" key="4">
    <source>
        <dbReference type="ARBA" id="ARBA00021664"/>
    </source>
</evidence>
<dbReference type="Gene3D" id="2.30.30.190">
    <property type="entry name" value="CAP Gly-rich-like domain"/>
    <property type="match status" value="2"/>
</dbReference>
<organism evidence="21 22">
    <name type="scientific">Etheostoma spectabile</name>
    <name type="common">orangethroat darter</name>
    <dbReference type="NCBI Taxonomy" id="54343"/>
    <lineage>
        <taxon>Eukaryota</taxon>
        <taxon>Metazoa</taxon>
        <taxon>Chordata</taxon>
        <taxon>Craniata</taxon>
        <taxon>Vertebrata</taxon>
        <taxon>Euteleostomi</taxon>
        <taxon>Actinopterygii</taxon>
        <taxon>Neopterygii</taxon>
        <taxon>Teleostei</taxon>
        <taxon>Neoteleostei</taxon>
        <taxon>Acanthomorphata</taxon>
        <taxon>Eupercaria</taxon>
        <taxon>Perciformes</taxon>
        <taxon>Percoidei</taxon>
        <taxon>Percidae</taxon>
        <taxon>Etheostomatinae</taxon>
        <taxon>Etheostoma</taxon>
    </lineage>
</organism>
<evidence type="ECO:0000259" key="19">
    <source>
        <dbReference type="PROSITE" id="PS50262"/>
    </source>
</evidence>
<evidence type="ECO:0000259" key="20">
    <source>
        <dbReference type="PROSITE" id="PS50296"/>
    </source>
</evidence>
<feature type="compositionally biased region" description="Polar residues" evidence="16">
    <location>
        <begin position="604"/>
        <end position="618"/>
    </location>
</feature>
<dbReference type="PANTHER" id="PTHR18916">
    <property type="entry name" value="DYNACTIN 1-RELATED MICROTUBULE-BINDING"/>
    <property type="match status" value="1"/>
</dbReference>
<dbReference type="PROSITE" id="PS50262">
    <property type="entry name" value="G_PROTEIN_RECEP_F1_2"/>
    <property type="match status" value="1"/>
</dbReference>
<feature type="region of interest" description="Disordered" evidence="16">
    <location>
        <begin position="581"/>
        <end position="640"/>
    </location>
</feature>
<keyword evidence="8" id="KW-0493">Microtubule</keyword>
<dbReference type="FunFam" id="2.30.30.190:FF:000001">
    <property type="entry name" value="Putative CAP-Gly domain-containing linker protein 1"/>
    <property type="match status" value="1"/>
</dbReference>
<feature type="transmembrane region" description="Helical" evidence="17">
    <location>
        <begin position="317"/>
        <end position="337"/>
    </location>
</feature>
<dbReference type="InterPro" id="IPR032108">
    <property type="entry name" value="CLIP1_ZNF"/>
</dbReference>
<gene>
    <name evidence="21" type="ORF">FQN60_008070</name>
</gene>
<evidence type="ECO:0000313" key="21">
    <source>
        <dbReference type="EMBL" id="KAA8584285.1"/>
    </source>
</evidence>
<feature type="transmembrane region" description="Helical" evidence="17">
    <location>
        <begin position="357"/>
        <end position="378"/>
    </location>
</feature>
<evidence type="ECO:0000256" key="9">
    <source>
        <dbReference type="ARBA" id="ARBA00022737"/>
    </source>
</evidence>
<dbReference type="InterPro" id="IPR017452">
    <property type="entry name" value="GPCR_Rhodpsn_7TM"/>
</dbReference>
<reference evidence="21 22" key="1">
    <citation type="submission" date="2019-08" db="EMBL/GenBank/DDBJ databases">
        <title>A chromosome-level genome assembly, high-density linkage maps, and genome scans reveal the genomic architecture of hybrid incompatibilities underlying speciation via character displacement in darters (Percidae: Etheostominae).</title>
        <authorList>
            <person name="Moran R.L."/>
            <person name="Catchen J.M."/>
            <person name="Fuller R.C."/>
        </authorList>
    </citation>
    <scope>NUCLEOTIDE SEQUENCE [LARGE SCALE GENOMIC DNA]</scope>
    <source>
        <strain evidence="21">EspeVRDwgs_2016</strain>
        <tissue evidence="21">Muscle</tissue>
    </source>
</reference>
<dbReference type="Proteomes" id="UP000327493">
    <property type="component" value="Chromosome 16"/>
</dbReference>
<dbReference type="Pfam" id="PF21023">
    <property type="entry name" value="DENR_N"/>
    <property type="match status" value="1"/>
</dbReference>
<dbReference type="GO" id="GO:0003743">
    <property type="term" value="F:translation initiation factor activity"/>
    <property type="evidence" value="ECO:0007669"/>
    <property type="project" value="UniProtKB-KW"/>
</dbReference>
<dbReference type="EMBL" id="VOFY01000016">
    <property type="protein sequence ID" value="KAA8584285.1"/>
    <property type="molecule type" value="Genomic_DNA"/>
</dbReference>
<dbReference type="InterPro" id="IPR000276">
    <property type="entry name" value="GPCR_Rhodpsn"/>
</dbReference>
<evidence type="ECO:0000256" key="5">
    <source>
        <dbReference type="ARBA" id="ARBA00022490"/>
    </source>
</evidence>
<evidence type="ECO:0000256" key="8">
    <source>
        <dbReference type="ARBA" id="ARBA00022701"/>
    </source>
</evidence>
<dbReference type="GO" id="GO:0051010">
    <property type="term" value="F:microtubule plus-end binding"/>
    <property type="evidence" value="ECO:0007669"/>
    <property type="project" value="TreeGrafter"/>
</dbReference>
<dbReference type="PROSITE" id="PS50245">
    <property type="entry name" value="CAP_GLY_2"/>
    <property type="match status" value="2"/>
</dbReference>
<proteinExistence type="inferred from homology"/>
<feature type="compositionally biased region" description="Polar residues" evidence="16">
    <location>
        <begin position="1"/>
        <end position="11"/>
    </location>
</feature>
<feature type="transmembrane region" description="Helical" evidence="17">
    <location>
        <begin position="410"/>
        <end position="431"/>
    </location>
</feature>
<feature type="coiled-coil region" evidence="15">
    <location>
        <begin position="910"/>
        <end position="937"/>
    </location>
</feature>
<dbReference type="InterPro" id="IPR000938">
    <property type="entry name" value="CAP-Gly_domain"/>
</dbReference>
<comment type="subcellular location">
    <subcellularLocation>
        <location evidence="1">Cytoplasm</location>
        <location evidence="1">Cytoskeleton</location>
    </subcellularLocation>
    <subcellularLocation>
        <location evidence="2">Membrane</location>
    </subcellularLocation>
</comment>
<dbReference type="NCBIfam" id="TIGR01159">
    <property type="entry name" value="DRP1"/>
    <property type="match status" value="1"/>
</dbReference>
<dbReference type="Pfam" id="PF01302">
    <property type="entry name" value="CAP_GLY"/>
    <property type="match status" value="2"/>
</dbReference>
<feature type="coiled-coil region" evidence="15">
    <location>
        <begin position="963"/>
        <end position="1069"/>
    </location>
</feature>
<feature type="compositionally biased region" description="Low complexity" evidence="16">
    <location>
        <begin position="722"/>
        <end position="737"/>
    </location>
</feature>
<evidence type="ECO:0000256" key="10">
    <source>
        <dbReference type="ARBA" id="ARBA00022989"/>
    </source>
</evidence>
<evidence type="ECO:0000256" key="12">
    <source>
        <dbReference type="ARBA" id="ARBA00023136"/>
    </source>
</evidence>
<feature type="domain" description="CAP-Gly" evidence="18">
    <location>
        <begin position="661"/>
        <end position="703"/>
    </location>
</feature>
<evidence type="ECO:0000256" key="13">
    <source>
        <dbReference type="ARBA" id="ARBA00023212"/>
    </source>
</evidence>
<dbReference type="SUPFAM" id="SSF81321">
    <property type="entry name" value="Family A G protein-coupled receptor-like"/>
    <property type="match status" value="1"/>
</dbReference>
<feature type="coiled-coil region" evidence="15">
    <location>
        <begin position="1246"/>
        <end position="1343"/>
    </location>
</feature>
<evidence type="ECO:0000259" key="18">
    <source>
        <dbReference type="PROSITE" id="PS50245"/>
    </source>
</evidence>
<evidence type="ECO:0000256" key="1">
    <source>
        <dbReference type="ARBA" id="ARBA00004245"/>
    </source>
</evidence>
<feature type="compositionally biased region" description="Low complexity" evidence="16">
    <location>
        <begin position="868"/>
        <end position="887"/>
    </location>
</feature>
<dbReference type="SUPFAM" id="SSF74924">
    <property type="entry name" value="Cap-Gly domain"/>
    <property type="match status" value="2"/>
</dbReference>
<feature type="transmembrane region" description="Helical" evidence="17">
    <location>
        <begin position="243"/>
        <end position="266"/>
    </location>
</feature>
<keyword evidence="11 15" id="KW-0175">Coiled coil</keyword>
<keyword evidence="10 17" id="KW-1133">Transmembrane helix</keyword>
<protein>
    <recommendedName>
        <fullName evidence="4">Density-regulated protein</fullName>
    </recommendedName>
</protein>
<evidence type="ECO:0000256" key="14">
    <source>
        <dbReference type="RuleBase" id="RU000688"/>
    </source>
</evidence>
<evidence type="ECO:0000256" key="17">
    <source>
        <dbReference type="SAM" id="Phobius"/>
    </source>
</evidence>
<comment type="similarity">
    <text evidence="3">Belongs to the DENR family.</text>
</comment>
<evidence type="ECO:0000256" key="2">
    <source>
        <dbReference type="ARBA" id="ARBA00004370"/>
    </source>
</evidence>
<evidence type="ECO:0000256" key="3">
    <source>
        <dbReference type="ARBA" id="ARBA00007514"/>
    </source>
</evidence>
<dbReference type="Gene3D" id="1.20.1070.10">
    <property type="entry name" value="Rhodopsin 7-helix transmembrane proteins"/>
    <property type="match status" value="1"/>
</dbReference>
<dbReference type="GO" id="GO:0016020">
    <property type="term" value="C:membrane"/>
    <property type="evidence" value="ECO:0007669"/>
    <property type="project" value="UniProtKB-SubCell"/>
</dbReference>
<feature type="transmembrane region" description="Helical" evidence="17">
    <location>
        <begin position="278"/>
        <end position="297"/>
    </location>
</feature>
<keyword evidence="14" id="KW-0675">Receptor</keyword>
<dbReference type="Pfam" id="PF00001">
    <property type="entry name" value="7tm_1"/>
    <property type="match status" value="1"/>
</dbReference>
<feature type="region of interest" description="Disordered" evidence="16">
    <location>
        <begin position="1"/>
        <end position="20"/>
    </location>
</feature>
<comment type="caution">
    <text evidence="21">The sequence shown here is derived from an EMBL/GenBank/DDBJ whole genome shotgun (WGS) entry which is preliminary data.</text>
</comment>
<feature type="region of interest" description="Disordered" evidence="16">
    <location>
        <begin position="700"/>
        <end position="746"/>
    </location>
</feature>
<dbReference type="PROSITE" id="PS00845">
    <property type="entry name" value="CAP_GLY_1"/>
    <property type="match status" value="2"/>
</dbReference>
<keyword evidence="6" id="KW-0648">Protein biosynthesis</keyword>
<dbReference type="PRINTS" id="PR00237">
    <property type="entry name" value="GPCRRHODOPSN"/>
</dbReference>
<evidence type="ECO:0000313" key="22">
    <source>
        <dbReference type="Proteomes" id="UP000327493"/>
    </source>
</evidence>
<dbReference type="GO" id="GO:0004930">
    <property type="term" value="F:G protein-coupled receptor activity"/>
    <property type="evidence" value="ECO:0007669"/>
    <property type="project" value="UniProtKB-KW"/>
</dbReference>
<dbReference type="SUPFAM" id="SSF55159">
    <property type="entry name" value="eIF1-like"/>
    <property type="match status" value="1"/>
</dbReference>
<feature type="region of interest" description="Disordered" evidence="16">
    <location>
        <begin position="69"/>
        <end position="97"/>
    </location>
</feature>
<dbReference type="InterPro" id="IPR036877">
    <property type="entry name" value="SUI1_dom_sf"/>
</dbReference>
<dbReference type="GO" id="GO:0031122">
    <property type="term" value="P:cytoplasmic microtubule organization"/>
    <property type="evidence" value="ECO:0007669"/>
    <property type="project" value="TreeGrafter"/>
</dbReference>
<dbReference type="FunFam" id="3.30.780.10:FF:000004">
    <property type="entry name" value="density-regulated protein-like"/>
    <property type="match status" value="1"/>
</dbReference>
<feature type="region of interest" description="Disordered" evidence="16">
    <location>
        <begin position="1354"/>
        <end position="1382"/>
    </location>
</feature>
<accession>A0A5J5CVG9</accession>
<name>A0A5J5CVG9_9PERO</name>
<sequence length="1407" mass="157012">MATTEMDSGSLESRPEHRTVGSNSNYPLKVLYCGGTYCEYMPEPAKCRVWLEKNFPDVFARMTVADAPNQELGTGEAPPAGEEEKKKQRRGGKGLIKQKKKTLPQKVTIAKIPRAKKKYVTRVCGMATFDIELKEAQRFFAQKFSCGASVTAEDEIIIQGDFTDDIIDVIQEKWPEVSCLKCVFNDFSLWMMTALMIWVKSRSEDQICTFTEMDVTCNNNNNNNNNLAKYKCCAFESPMLNHVLPPILILEFIFGLMGNIVALWMFVFHMDSWKPNSVYLAHLAVADSIVMFCLPFRADYYRRGKNWLYGDVPCRILLFLLAANRAAGIFFLTAVAVDRYLKIVHPLNRINRMGIAYALWVSLGLWALIFLATGYLLASEHFYYNNNHTQCESFNICMGFSPLFTWHNTFYMTQFFLPSLIVGFCTFRITWQLRNRTMDKQGKIKRAVQFSINPILKCGARMSEFTIGSVKAALVAKVTSGWGWAGKTCNGVKRRSTHPRHPLLRLNSSTETKLKTQKWETEKLPATGRDLTALGVLVVVWQHQLGGVESMTASLDATSVAYSLSVELPFHHIGTFWGGGEGLVPPRGQADPTHGQTRSHEYTRQGQRAQTPQQNSSPKPIPHEKSPGSVTSPTQDGSTDFQVGEKVWVNGNKRGYVQFIGGTQFAPGQWAGIVLDEHIGKNDGSVAGVRYFQCEDGKGIFTRPSKLSKTPLPEKEANGGQASPAPAASATSESAPAGTNSTAQGTGIKTSAALNRMLTSSESVSNVSDTESMKKRRELRLGDRVLVGGNKAGVVRFLGEADFAKGEWCGVELDEPLGKNDGAVAGTRYFQCMPRYGLFAPVHKVTRIGFPCTTPTKAKSSRRRSTLKKSPSASSISSLSSATSSISGKPSRAGLLTETSARYARKISGTTALQEALKEKQQHIEQLLAERDLERCEVAKVTSHAGEMQQEMVVLRKGRDQYAVEMEAKLDQLRSLVEAADRDKVELLNQLEEEKRKVEDLQFSMQSRLEHAHIKELEQSLLFEKTKAEKLQRDLEDTRVATVSERSRIMELEREVADLQLRLRASQQKEDAASLSQQQISSLKAQALSQEKKISELSVDVESKQKALQSVQQDKSSLEEQLTSLRQKLETAEEENRRTAKTMQVKRIMATEKSKTTALSFEKLTNDNKTLETQLEALKQQNSKYQEELSLSKERSSSENQRIGVLCKEIEELKLASQKSQHLDEHKDGRNMPDMKTSFITVIAVLRGENATAKTLQSAVETLERDKAQLQGRVRSLEQRLMGTPGSEGEDREALSSGDAALEQLREEKEFAEGQINFLNSVIVDLQRKNEELKIKLKKLALAEFNGNDGTDGFDLHDTEDCPTQAQSPDSVPHTAYHGNPGDERPYCDICEAFGHATESCNDDQTF</sequence>
<dbReference type="PROSITE" id="PS50296">
    <property type="entry name" value="SUI1"/>
    <property type="match status" value="1"/>
</dbReference>
<comment type="similarity">
    <text evidence="14">Belongs to the G-protein coupled receptor 1 family.</text>
</comment>
<keyword evidence="5" id="KW-0963">Cytoplasm</keyword>
<dbReference type="GO" id="GO:0005938">
    <property type="term" value="C:cell cortex"/>
    <property type="evidence" value="ECO:0007669"/>
    <property type="project" value="TreeGrafter"/>
</dbReference>
<dbReference type="PANTHER" id="PTHR18916:SF44">
    <property type="entry name" value="CAP-GLY DOMAIN-CONTAINING LINKER PROTEIN 1"/>
    <property type="match status" value="1"/>
</dbReference>
<dbReference type="InterPro" id="IPR036859">
    <property type="entry name" value="CAP-Gly_dom_sf"/>
</dbReference>
<evidence type="ECO:0000256" key="11">
    <source>
        <dbReference type="ARBA" id="ARBA00023054"/>
    </source>
</evidence>
<keyword evidence="9" id="KW-0677">Repeat</keyword>
<dbReference type="GO" id="GO:0005634">
    <property type="term" value="C:nucleus"/>
    <property type="evidence" value="ECO:0007669"/>
    <property type="project" value="TreeGrafter"/>
</dbReference>
<dbReference type="InterPro" id="IPR005873">
    <property type="entry name" value="DENR_eukaryotes"/>
</dbReference>
<dbReference type="GO" id="GO:0035371">
    <property type="term" value="C:microtubule plus-end"/>
    <property type="evidence" value="ECO:0007669"/>
    <property type="project" value="TreeGrafter"/>
</dbReference>
<keyword evidence="14" id="KW-0807">Transducer</keyword>